<protein>
    <submittedName>
        <fullName evidence="2">Uncharacterized protein</fullName>
    </submittedName>
</protein>
<evidence type="ECO:0000313" key="3">
    <source>
        <dbReference type="Proteomes" id="UP000619355"/>
    </source>
</evidence>
<gene>
    <name evidence="2" type="ORF">GCM10018980_20150</name>
</gene>
<keyword evidence="1" id="KW-0472">Membrane</keyword>
<proteinExistence type="predicted"/>
<organism evidence="2 3">
    <name type="scientific">Streptomyces capoamus</name>
    <dbReference type="NCBI Taxonomy" id="68183"/>
    <lineage>
        <taxon>Bacteria</taxon>
        <taxon>Bacillati</taxon>
        <taxon>Actinomycetota</taxon>
        <taxon>Actinomycetes</taxon>
        <taxon>Kitasatosporales</taxon>
        <taxon>Streptomycetaceae</taxon>
        <taxon>Streptomyces</taxon>
    </lineage>
</organism>
<dbReference type="AlphaFoldDB" id="A0A919EV88"/>
<keyword evidence="3" id="KW-1185">Reference proteome</keyword>
<dbReference type="Proteomes" id="UP000619355">
    <property type="component" value="Unassembled WGS sequence"/>
</dbReference>
<accession>A0A919EV88</accession>
<sequence length="79" mass="8718">MNIHRIVWALAVTAAAVVCAVATAVSFHGLVPDRWLERELRWAHRGRAVPDALFEVSLQGDEVPGGVEVRGIQPYQSDR</sequence>
<keyword evidence="1" id="KW-1133">Transmembrane helix</keyword>
<dbReference type="EMBL" id="BNBF01000004">
    <property type="protein sequence ID" value="GHG43302.1"/>
    <property type="molecule type" value="Genomic_DNA"/>
</dbReference>
<evidence type="ECO:0000256" key="1">
    <source>
        <dbReference type="SAM" id="Phobius"/>
    </source>
</evidence>
<feature type="transmembrane region" description="Helical" evidence="1">
    <location>
        <begin position="6"/>
        <end position="31"/>
    </location>
</feature>
<evidence type="ECO:0000313" key="2">
    <source>
        <dbReference type="EMBL" id="GHG43302.1"/>
    </source>
</evidence>
<name>A0A919EV88_9ACTN</name>
<comment type="caution">
    <text evidence="2">The sequence shown here is derived from an EMBL/GenBank/DDBJ whole genome shotgun (WGS) entry which is preliminary data.</text>
</comment>
<reference evidence="3" key="1">
    <citation type="journal article" date="2019" name="Int. J. Syst. Evol. Microbiol.">
        <title>The Global Catalogue of Microorganisms (GCM) 10K type strain sequencing project: providing services to taxonomists for standard genome sequencing and annotation.</title>
        <authorList>
            <consortium name="The Broad Institute Genomics Platform"/>
            <consortium name="The Broad Institute Genome Sequencing Center for Infectious Disease"/>
            <person name="Wu L."/>
            <person name="Ma J."/>
        </authorList>
    </citation>
    <scope>NUCLEOTIDE SEQUENCE [LARGE SCALE GENOMIC DNA]</scope>
    <source>
        <strain evidence="3">JCM 4253</strain>
    </source>
</reference>
<keyword evidence="1" id="KW-0812">Transmembrane</keyword>